<dbReference type="Pfam" id="PF00239">
    <property type="entry name" value="Resolvase"/>
    <property type="match status" value="1"/>
</dbReference>
<dbReference type="InterPro" id="IPR006119">
    <property type="entry name" value="Resolv_N"/>
</dbReference>
<proteinExistence type="predicted"/>
<name>A0A2M7H4X2_9BACT</name>
<dbReference type="PANTHER" id="PTHR30461">
    <property type="entry name" value="DNA-INVERTASE FROM LAMBDOID PROPHAGE"/>
    <property type="match status" value="1"/>
</dbReference>
<dbReference type="GO" id="GO:0015074">
    <property type="term" value="P:DNA integration"/>
    <property type="evidence" value="ECO:0007669"/>
    <property type="project" value="UniProtKB-KW"/>
</dbReference>
<dbReference type="SUPFAM" id="SSF53041">
    <property type="entry name" value="Resolvase-like"/>
    <property type="match status" value="1"/>
</dbReference>
<evidence type="ECO:0000256" key="1">
    <source>
        <dbReference type="ARBA" id="ARBA00022908"/>
    </source>
</evidence>
<evidence type="ECO:0000256" key="2">
    <source>
        <dbReference type="ARBA" id="ARBA00023125"/>
    </source>
</evidence>
<evidence type="ECO:0000259" key="7">
    <source>
        <dbReference type="PROSITE" id="PS51737"/>
    </source>
</evidence>
<dbReference type="InterPro" id="IPR011109">
    <property type="entry name" value="DNA_bind_recombinase_dom"/>
</dbReference>
<evidence type="ECO:0000313" key="9">
    <source>
        <dbReference type="Proteomes" id="UP000230292"/>
    </source>
</evidence>
<evidence type="ECO:0000313" key="8">
    <source>
        <dbReference type="EMBL" id="PIW37274.1"/>
    </source>
</evidence>
<dbReference type="PROSITE" id="PS00397">
    <property type="entry name" value="RECOMBINASES_1"/>
    <property type="match status" value="1"/>
</dbReference>
<evidence type="ECO:0000256" key="4">
    <source>
        <dbReference type="PIRSR" id="PIRSR606118-50"/>
    </source>
</evidence>
<feature type="domain" description="Resolvase/invertase-type recombinase catalytic" evidence="6">
    <location>
        <begin position="3"/>
        <end position="152"/>
    </location>
</feature>
<protein>
    <recommendedName>
        <fullName evidence="10">Recombinase family protein</fullName>
    </recommendedName>
</protein>
<evidence type="ECO:0000259" key="6">
    <source>
        <dbReference type="PROSITE" id="PS51736"/>
    </source>
</evidence>
<dbReference type="Pfam" id="PF07508">
    <property type="entry name" value="Recombinase"/>
    <property type="match status" value="1"/>
</dbReference>
<dbReference type="Pfam" id="PF13408">
    <property type="entry name" value="Zn_ribbon_recom"/>
    <property type="match status" value="1"/>
</dbReference>
<sequence>MKDAVTYVRVSSKEQFEQGFSPEAQRVLLYQFARTNDFTVVKEFEDVESAKAQGRKSFLAMIEYVKANDIKYILVEKTDRLHRNFQDYVLIEELTEQHNVTLFLVKENTSIGKESKSSEKLMYGMRTLLAKNFIDNLREESQKGVKMKLQHGEYAGRAPLGYINSKDPYNPKHNIITVDPLNKDLIVKMYEYYATGNYSIKTLIAKLAEDGLTQNIPTRSGKLHVSTVAKYLSNVFYIGQFVWDGVLHTNASHEAIVSIELWQQVQQILAQRNNHKVKKHNTKAFSYKHIFTCDVCAHTVTAEKKKNQYNYYHCSQYKKCGQPWVNENDLDKATHPLLNILKLGDTGMQYVTAALKSSLDEKREWSDKKFEALIKEQTTLKERMDKMYEDRLDGKINDNFYDNKFAQYTQRLQEIEQQVSKHNKADISYYEFGVKIIELAENAIKLAEMATPEEKNELLHYLLSNSTLKDKQPIFELTLPYKEIAKRAPAGTRSGWQGMQESNPP</sequence>
<dbReference type="CDD" id="cd00338">
    <property type="entry name" value="Ser_Recombinase"/>
    <property type="match status" value="1"/>
</dbReference>
<dbReference type="InterPro" id="IPR036162">
    <property type="entry name" value="Resolvase-like_N_sf"/>
</dbReference>
<dbReference type="PANTHER" id="PTHR30461:SF23">
    <property type="entry name" value="DNA RECOMBINASE-RELATED"/>
    <property type="match status" value="1"/>
</dbReference>
<dbReference type="Proteomes" id="UP000230292">
    <property type="component" value="Unassembled WGS sequence"/>
</dbReference>
<dbReference type="Gene3D" id="3.90.1750.20">
    <property type="entry name" value="Putative Large Serine Recombinase, Chain B, Domain 2"/>
    <property type="match status" value="1"/>
</dbReference>
<organism evidence="8 9">
    <name type="scientific">Candidatus Kerfeldbacteria bacterium CG15_BIG_FIL_POST_REV_8_21_14_020_45_12</name>
    <dbReference type="NCBI Taxonomy" id="2014247"/>
    <lineage>
        <taxon>Bacteria</taxon>
        <taxon>Candidatus Kerfeldiibacteriota</taxon>
    </lineage>
</organism>
<keyword evidence="2" id="KW-0238">DNA-binding</keyword>
<evidence type="ECO:0000256" key="3">
    <source>
        <dbReference type="ARBA" id="ARBA00023172"/>
    </source>
</evidence>
<dbReference type="EMBL" id="PFGC01000013">
    <property type="protein sequence ID" value="PIW37274.1"/>
    <property type="molecule type" value="Genomic_DNA"/>
</dbReference>
<dbReference type="GO" id="GO:0003677">
    <property type="term" value="F:DNA binding"/>
    <property type="evidence" value="ECO:0007669"/>
    <property type="project" value="UniProtKB-KW"/>
</dbReference>
<dbReference type="Gene3D" id="3.40.50.1390">
    <property type="entry name" value="Resolvase, N-terminal catalytic domain"/>
    <property type="match status" value="1"/>
</dbReference>
<dbReference type="SMART" id="SM00857">
    <property type="entry name" value="Resolvase"/>
    <property type="match status" value="1"/>
</dbReference>
<accession>A0A2M7H4X2</accession>
<evidence type="ECO:0008006" key="10">
    <source>
        <dbReference type="Google" id="ProtNLM"/>
    </source>
</evidence>
<evidence type="ECO:0000256" key="5">
    <source>
        <dbReference type="PROSITE-ProRule" id="PRU10137"/>
    </source>
</evidence>
<feature type="domain" description="Recombinase" evidence="7">
    <location>
        <begin position="159"/>
        <end position="275"/>
    </location>
</feature>
<feature type="active site" description="O-(5'-phospho-DNA)-serine intermediate" evidence="4 5">
    <location>
        <position position="11"/>
    </location>
</feature>
<dbReference type="InterPro" id="IPR038109">
    <property type="entry name" value="DNA_bind_recomb_sf"/>
</dbReference>
<dbReference type="PROSITE" id="PS51736">
    <property type="entry name" value="RECOMBINASES_3"/>
    <property type="match status" value="1"/>
</dbReference>
<gene>
    <name evidence="8" type="ORF">COW24_01050</name>
</gene>
<keyword evidence="3" id="KW-0233">DNA recombination</keyword>
<keyword evidence="1" id="KW-0229">DNA integration</keyword>
<dbReference type="AlphaFoldDB" id="A0A2M7H4X2"/>
<dbReference type="InterPro" id="IPR050639">
    <property type="entry name" value="SSR_resolvase"/>
</dbReference>
<dbReference type="InterPro" id="IPR006118">
    <property type="entry name" value="Recombinase_CS"/>
</dbReference>
<comment type="caution">
    <text evidence="8">The sequence shown here is derived from an EMBL/GenBank/DDBJ whole genome shotgun (WGS) entry which is preliminary data.</text>
</comment>
<dbReference type="PROSITE" id="PS51737">
    <property type="entry name" value="RECOMBINASE_DNA_BIND"/>
    <property type="match status" value="1"/>
</dbReference>
<dbReference type="GO" id="GO:0000150">
    <property type="term" value="F:DNA strand exchange activity"/>
    <property type="evidence" value="ECO:0007669"/>
    <property type="project" value="InterPro"/>
</dbReference>
<dbReference type="InterPro" id="IPR025827">
    <property type="entry name" value="Zn_ribbon_recom_dom"/>
</dbReference>
<reference evidence="8 9" key="1">
    <citation type="submission" date="2017-09" db="EMBL/GenBank/DDBJ databases">
        <title>Depth-based differentiation of microbial function through sediment-hosted aquifers and enrichment of novel symbionts in the deep terrestrial subsurface.</title>
        <authorList>
            <person name="Probst A.J."/>
            <person name="Ladd B."/>
            <person name="Jarett J.K."/>
            <person name="Geller-Mcgrath D.E."/>
            <person name="Sieber C.M."/>
            <person name="Emerson J.B."/>
            <person name="Anantharaman K."/>
            <person name="Thomas B.C."/>
            <person name="Malmstrom R."/>
            <person name="Stieglmeier M."/>
            <person name="Klingl A."/>
            <person name="Woyke T."/>
            <person name="Ryan C.M."/>
            <person name="Banfield J.F."/>
        </authorList>
    </citation>
    <scope>NUCLEOTIDE SEQUENCE [LARGE SCALE GENOMIC DNA]</scope>
    <source>
        <strain evidence="8">CG15_BIG_FIL_POST_REV_8_21_14_020_45_12</strain>
    </source>
</reference>